<dbReference type="CDD" id="cd16098">
    <property type="entry name" value="FliS"/>
    <property type="match status" value="1"/>
</dbReference>
<evidence type="ECO:0000256" key="4">
    <source>
        <dbReference type="ARBA" id="ARBA00022795"/>
    </source>
</evidence>
<dbReference type="PANTHER" id="PTHR34773">
    <property type="entry name" value="FLAGELLAR SECRETION CHAPERONE FLIS"/>
    <property type="match status" value="1"/>
</dbReference>
<accession>A0A3P3VU71</accession>
<dbReference type="AlphaFoldDB" id="A0A3P3VU71"/>
<dbReference type="InterPro" id="IPR036584">
    <property type="entry name" value="FliS_sf"/>
</dbReference>
<evidence type="ECO:0000256" key="6">
    <source>
        <dbReference type="PIRNR" id="PIRNR039090"/>
    </source>
</evidence>
<keyword evidence="7" id="KW-0966">Cell projection</keyword>
<reference evidence="7 8" key="2">
    <citation type="submission" date="2018-12" db="EMBL/GenBank/DDBJ databases">
        <title>Simiduia agarivorans gen. nov., sp. nov., a marine, agarolytic bacterium isolated from shallow coastal water from Keelung, Taiwan.</title>
        <authorList>
            <person name="Shieh W.Y."/>
        </authorList>
    </citation>
    <scope>NUCLEOTIDE SEQUENCE [LARGE SCALE GENOMIC DNA]</scope>
    <source>
        <strain evidence="7 8">GTF-13</strain>
    </source>
</reference>
<keyword evidence="7" id="KW-0969">Cilium</keyword>
<dbReference type="SUPFAM" id="SSF101116">
    <property type="entry name" value="Flagellar export chaperone FliS"/>
    <property type="match status" value="1"/>
</dbReference>
<evidence type="ECO:0000256" key="1">
    <source>
        <dbReference type="ARBA" id="ARBA00004514"/>
    </source>
</evidence>
<dbReference type="InterPro" id="IPR003713">
    <property type="entry name" value="FliS"/>
</dbReference>
<comment type="similarity">
    <text evidence="2 6">Belongs to the FliS family.</text>
</comment>
<proteinExistence type="inferred from homology"/>
<evidence type="ECO:0000256" key="5">
    <source>
        <dbReference type="ARBA" id="ARBA00023186"/>
    </source>
</evidence>
<evidence type="ECO:0000256" key="3">
    <source>
        <dbReference type="ARBA" id="ARBA00022490"/>
    </source>
</evidence>
<dbReference type="EMBL" id="QWEZ01000001">
    <property type="protein sequence ID" value="RRJ84999.1"/>
    <property type="molecule type" value="Genomic_DNA"/>
</dbReference>
<dbReference type="Pfam" id="PF02561">
    <property type="entry name" value="FliS"/>
    <property type="match status" value="1"/>
</dbReference>
<dbReference type="Gene3D" id="1.20.120.340">
    <property type="entry name" value="Flagellar protein FliS"/>
    <property type="match status" value="1"/>
</dbReference>
<evidence type="ECO:0000256" key="2">
    <source>
        <dbReference type="ARBA" id="ARBA00008787"/>
    </source>
</evidence>
<dbReference type="GO" id="GO:0071973">
    <property type="term" value="P:bacterial-type flagellum-dependent cell motility"/>
    <property type="evidence" value="ECO:0007669"/>
    <property type="project" value="TreeGrafter"/>
</dbReference>
<evidence type="ECO:0000313" key="8">
    <source>
        <dbReference type="Proteomes" id="UP000280792"/>
    </source>
</evidence>
<name>A0A3P3VU71_9GAMM</name>
<dbReference type="NCBIfam" id="TIGR00208">
    <property type="entry name" value="fliS"/>
    <property type="match status" value="1"/>
</dbReference>
<keyword evidence="5" id="KW-0143">Chaperone</keyword>
<reference evidence="7 8" key="1">
    <citation type="submission" date="2018-08" db="EMBL/GenBank/DDBJ databases">
        <authorList>
            <person name="Khan S.A."/>
        </authorList>
    </citation>
    <scope>NUCLEOTIDE SEQUENCE [LARGE SCALE GENOMIC DNA]</scope>
    <source>
        <strain evidence="7 8">GTF-13</strain>
    </source>
</reference>
<keyword evidence="7" id="KW-0282">Flagellum</keyword>
<sequence>MNSAAAIQSYKNVRTQTGVTDASPHRLIQMLMEGCLESLAKAKGAIARNDDALRSEMLSKAIAIVGGLQIVLDFEKGGEIAENLNALYHYMTKRLFEANQESDPEIINEVARLMINIKEGWDGIADQVD</sequence>
<keyword evidence="3 6" id="KW-0963">Cytoplasm</keyword>
<dbReference type="PANTHER" id="PTHR34773:SF1">
    <property type="entry name" value="FLAGELLAR SECRETION CHAPERONE FLIS"/>
    <property type="match status" value="1"/>
</dbReference>
<dbReference type="RefSeq" id="WP_125015429.1">
    <property type="nucleotide sequence ID" value="NZ_QWEZ01000001.1"/>
</dbReference>
<keyword evidence="4 6" id="KW-1005">Bacterial flagellum biogenesis</keyword>
<dbReference type="PIRSF" id="PIRSF039090">
    <property type="entry name" value="Flis"/>
    <property type="match status" value="1"/>
</dbReference>
<comment type="caution">
    <text evidence="7">The sequence shown here is derived from an EMBL/GenBank/DDBJ whole genome shotgun (WGS) entry which is preliminary data.</text>
</comment>
<organism evidence="7 8">
    <name type="scientific">Aestuariirhabdus litorea</name>
    <dbReference type="NCBI Taxonomy" id="2528527"/>
    <lineage>
        <taxon>Bacteria</taxon>
        <taxon>Pseudomonadati</taxon>
        <taxon>Pseudomonadota</taxon>
        <taxon>Gammaproteobacteria</taxon>
        <taxon>Oceanospirillales</taxon>
        <taxon>Aestuariirhabdaceae</taxon>
        <taxon>Aestuariirhabdus</taxon>
    </lineage>
</organism>
<evidence type="ECO:0000313" key="7">
    <source>
        <dbReference type="EMBL" id="RRJ84999.1"/>
    </source>
</evidence>
<gene>
    <name evidence="7" type="primary">fliS</name>
    <name evidence="7" type="ORF">D0544_07945</name>
</gene>
<protein>
    <recommendedName>
        <fullName evidence="6">Flagellar secretion chaperone FliS</fullName>
    </recommendedName>
</protein>
<dbReference type="GO" id="GO:0044780">
    <property type="term" value="P:bacterial-type flagellum assembly"/>
    <property type="evidence" value="ECO:0007669"/>
    <property type="project" value="InterPro"/>
</dbReference>
<comment type="subcellular location">
    <subcellularLocation>
        <location evidence="1 6">Cytoplasm</location>
        <location evidence="1 6">Cytosol</location>
    </subcellularLocation>
</comment>
<dbReference type="Proteomes" id="UP000280792">
    <property type="component" value="Unassembled WGS sequence"/>
</dbReference>
<keyword evidence="8" id="KW-1185">Reference proteome</keyword>
<dbReference type="GO" id="GO:0005829">
    <property type="term" value="C:cytosol"/>
    <property type="evidence" value="ECO:0007669"/>
    <property type="project" value="UniProtKB-SubCell"/>
</dbReference>